<reference evidence="1" key="2">
    <citation type="submission" date="2020-11" db="EMBL/GenBank/DDBJ databases">
        <authorList>
            <person name="McCartney M.A."/>
            <person name="Auch B."/>
            <person name="Kono T."/>
            <person name="Mallez S."/>
            <person name="Becker A."/>
            <person name="Gohl D.M."/>
            <person name="Silverstein K.A.T."/>
            <person name="Koren S."/>
            <person name="Bechman K.B."/>
            <person name="Herman A."/>
            <person name="Abrahante J.E."/>
            <person name="Garbe J."/>
        </authorList>
    </citation>
    <scope>NUCLEOTIDE SEQUENCE</scope>
    <source>
        <strain evidence="1">Duluth1</strain>
        <tissue evidence="1">Whole animal</tissue>
    </source>
</reference>
<proteinExistence type="predicted"/>
<dbReference type="AlphaFoldDB" id="A0A9D4MBS3"/>
<accession>A0A9D4MBS3</accession>
<comment type="caution">
    <text evidence="1">The sequence shown here is derived from an EMBL/GenBank/DDBJ whole genome shotgun (WGS) entry which is preliminary data.</text>
</comment>
<reference evidence="1" key="1">
    <citation type="journal article" date="2019" name="bioRxiv">
        <title>The Genome of the Zebra Mussel, Dreissena polymorpha: A Resource for Invasive Species Research.</title>
        <authorList>
            <person name="McCartney M.A."/>
            <person name="Auch B."/>
            <person name="Kono T."/>
            <person name="Mallez S."/>
            <person name="Zhang Y."/>
            <person name="Obille A."/>
            <person name="Becker A."/>
            <person name="Abrahante J.E."/>
            <person name="Garbe J."/>
            <person name="Badalamenti J.P."/>
            <person name="Herman A."/>
            <person name="Mangelson H."/>
            <person name="Liachko I."/>
            <person name="Sullivan S."/>
            <person name="Sone E.D."/>
            <person name="Koren S."/>
            <person name="Silverstein K.A.T."/>
            <person name="Beckman K.B."/>
            <person name="Gohl D.M."/>
        </authorList>
    </citation>
    <scope>NUCLEOTIDE SEQUENCE</scope>
    <source>
        <strain evidence="1">Duluth1</strain>
        <tissue evidence="1">Whole animal</tissue>
    </source>
</reference>
<keyword evidence="2" id="KW-1185">Reference proteome</keyword>
<name>A0A9D4MBS3_DREPO</name>
<protein>
    <submittedName>
        <fullName evidence="1">Uncharacterized protein</fullName>
    </submittedName>
</protein>
<evidence type="ECO:0000313" key="1">
    <source>
        <dbReference type="EMBL" id="KAH3874430.1"/>
    </source>
</evidence>
<dbReference type="EMBL" id="JAIWYP010000002">
    <property type="protein sequence ID" value="KAH3874430.1"/>
    <property type="molecule type" value="Genomic_DNA"/>
</dbReference>
<evidence type="ECO:0000313" key="2">
    <source>
        <dbReference type="Proteomes" id="UP000828390"/>
    </source>
</evidence>
<organism evidence="1 2">
    <name type="scientific">Dreissena polymorpha</name>
    <name type="common">Zebra mussel</name>
    <name type="synonym">Mytilus polymorpha</name>
    <dbReference type="NCBI Taxonomy" id="45954"/>
    <lineage>
        <taxon>Eukaryota</taxon>
        <taxon>Metazoa</taxon>
        <taxon>Spiralia</taxon>
        <taxon>Lophotrochozoa</taxon>
        <taxon>Mollusca</taxon>
        <taxon>Bivalvia</taxon>
        <taxon>Autobranchia</taxon>
        <taxon>Heteroconchia</taxon>
        <taxon>Euheterodonta</taxon>
        <taxon>Imparidentia</taxon>
        <taxon>Neoheterodontei</taxon>
        <taxon>Myida</taxon>
        <taxon>Dreissenoidea</taxon>
        <taxon>Dreissenidae</taxon>
        <taxon>Dreissena</taxon>
    </lineage>
</organism>
<dbReference type="Proteomes" id="UP000828390">
    <property type="component" value="Unassembled WGS sequence"/>
</dbReference>
<gene>
    <name evidence="1" type="ORF">DPMN_037674</name>
</gene>
<sequence length="53" mass="6124">MTSTTVMATMTNAKTMTNMTITNVCDVHKYVLCDDSDIYHRKYNLCDVYDGYM</sequence>